<evidence type="ECO:0000313" key="3">
    <source>
        <dbReference type="Proteomes" id="UP000440578"/>
    </source>
</evidence>
<protein>
    <submittedName>
        <fullName evidence="2">Neurobeachin</fullName>
    </submittedName>
</protein>
<dbReference type="Pfam" id="PF20425">
    <property type="entry name" value="Neurobeachin"/>
    <property type="match status" value="1"/>
</dbReference>
<dbReference type="InterPro" id="IPR050865">
    <property type="entry name" value="BEACH_Domain"/>
</dbReference>
<comment type="caution">
    <text evidence="2">The sequence shown here is derived from an EMBL/GenBank/DDBJ whole genome shotgun (WGS) entry which is preliminary data.</text>
</comment>
<dbReference type="Proteomes" id="UP000440578">
    <property type="component" value="Unassembled WGS sequence"/>
</dbReference>
<proteinExistence type="predicted"/>
<gene>
    <name evidence="2" type="primary">rg_0</name>
    <name evidence="2" type="ORF">FJT64_009170</name>
</gene>
<feature type="domain" description="Neurobeachin alpha-solenoid region" evidence="1">
    <location>
        <begin position="62"/>
        <end position="132"/>
    </location>
</feature>
<dbReference type="InterPro" id="IPR046852">
    <property type="entry name" value="Neurobeachin_a-sol"/>
</dbReference>
<organism evidence="2 3">
    <name type="scientific">Amphibalanus amphitrite</name>
    <name type="common">Striped barnacle</name>
    <name type="synonym">Balanus amphitrite</name>
    <dbReference type="NCBI Taxonomy" id="1232801"/>
    <lineage>
        <taxon>Eukaryota</taxon>
        <taxon>Metazoa</taxon>
        <taxon>Ecdysozoa</taxon>
        <taxon>Arthropoda</taxon>
        <taxon>Crustacea</taxon>
        <taxon>Multicrustacea</taxon>
        <taxon>Cirripedia</taxon>
        <taxon>Thoracica</taxon>
        <taxon>Thoracicalcarea</taxon>
        <taxon>Balanomorpha</taxon>
        <taxon>Balanoidea</taxon>
        <taxon>Balanidae</taxon>
        <taxon>Amphibalaninae</taxon>
        <taxon>Amphibalanus</taxon>
    </lineage>
</organism>
<dbReference type="InterPro" id="IPR013320">
    <property type="entry name" value="ConA-like_dom_sf"/>
</dbReference>
<dbReference type="GO" id="GO:0016020">
    <property type="term" value="C:membrane"/>
    <property type="evidence" value="ECO:0007669"/>
    <property type="project" value="TreeGrafter"/>
</dbReference>
<dbReference type="PANTHER" id="PTHR13743:SF162">
    <property type="entry name" value="NEUROBEACHIN"/>
    <property type="match status" value="1"/>
</dbReference>
<dbReference type="AlphaFoldDB" id="A0A6A4VND8"/>
<dbReference type="SUPFAM" id="SSF49899">
    <property type="entry name" value="Concanavalin A-like lectins/glucanases"/>
    <property type="match status" value="1"/>
</dbReference>
<keyword evidence="3" id="KW-1185">Reference proteome</keyword>
<accession>A0A6A4VND8</accession>
<evidence type="ECO:0000259" key="1">
    <source>
        <dbReference type="Pfam" id="PF20425"/>
    </source>
</evidence>
<dbReference type="PANTHER" id="PTHR13743">
    <property type="entry name" value="BEIGE/BEACH-RELATED"/>
    <property type="match status" value="1"/>
</dbReference>
<name>A0A6A4VND8_AMPAM</name>
<sequence length="350" mass="38944">MVSGFAAGGARRARAMAAAEGEPEASEQGGIRTSSDIMRSTMTDDLRFAVLIGLVEVGQMEDKEIVNTVLHLLVGGEFDMELNFVVQDANNILHMLEVMDHCSVKLQAELWSVFTCILRKSMRNMQACVESGRHAGAVVVAELSDITPEALQTSGDPSRKPTRLAPMARCYPNCDLLVELLGTLATYNVTVSQLKLLVGSMKADGDGWPRHSSKLLSVLRQMPQRNCPDTFFMFPGKTNSWFRLDPVNSVNIEREKPYLYSFKTSKGVGYSAHFVGSCLVLTAMKIKGKGFQHCVKYEFQPRRWYMIAIVYIYNRWSKSEIKVFVNGQLASSTEMGWFVSPGSEVRADLT</sequence>
<evidence type="ECO:0000313" key="2">
    <source>
        <dbReference type="EMBL" id="KAF0292920.1"/>
    </source>
</evidence>
<dbReference type="GO" id="GO:0008104">
    <property type="term" value="P:intracellular protein localization"/>
    <property type="evidence" value="ECO:0007669"/>
    <property type="project" value="TreeGrafter"/>
</dbReference>
<dbReference type="OrthoDB" id="26681at2759"/>
<dbReference type="EMBL" id="VIIS01001784">
    <property type="protein sequence ID" value="KAF0292920.1"/>
    <property type="molecule type" value="Genomic_DNA"/>
</dbReference>
<reference evidence="2 3" key="1">
    <citation type="submission" date="2019-07" db="EMBL/GenBank/DDBJ databases">
        <title>Draft genome assembly of a fouling barnacle, Amphibalanus amphitrite (Darwin, 1854): The first reference genome for Thecostraca.</title>
        <authorList>
            <person name="Kim W."/>
        </authorList>
    </citation>
    <scope>NUCLEOTIDE SEQUENCE [LARGE SCALE GENOMIC DNA]</scope>
    <source>
        <strain evidence="2">SNU_AA5</strain>
        <tissue evidence="2">Soma without cirri and trophi</tissue>
    </source>
</reference>
<dbReference type="GO" id="GO:0019901">
    <property type="term" value="F:protein kinase binding"/>
    <property type="evidence" value="ECO:0007669"/>
    <property type="project" value="TreeGrafter"/>
</dbReference>
<dbReference type="GO" id="GO:0005829">
    <property type="term" value="C:cytosol"/>
    <property type="evidence" value="ECO:0007669"/>
    <property type="project" value="TreeGrafter"/>
</dbReference>